<dbReference type="InterPro" id="IPR036271">
    <property type="entry name" value="Tet_transcr_reg_TetR-rel_C_sf"/>
</dbReference>
<dbReference type="KEGG" id="chya:V22_34580"/>
<sequence>MSETKPTSKARTRILETADRLFCAEGVNTVGIDRIIAEAGVAKMTLYNHFASKDELILAVLENRDVTINTFFSNEMEKASHKKGGKLAGFFTALKKWFSSPDFRGCVFINTVAEIANPEHPAVKFSAVHKERFSSLIADAVKDLAQKVPFSTVPAISMIVEGAIVSAVMEQSPKPADLAKKTTQILLGDAWSP</sequence>
<dbReference type="SUPFAM" id="SSF48498">
    <property type="entry name" value="Tetracyclin repressor-like, C-terminal domain"/>
    <property type="match status" value="1"/>
</dbReference>
<name>A0A517TCT4_9PLAN</name>
<dbReference type="EMBL" id="CP036316">
    <property type="protein sequence ID" value="QDT66193.1"/>
    <property type="molecule type" value="Genomic_DNA"/>
</dbReference>
<dbReference type="Proteomes" id="UP000319976">
    <property type="component" value="Chromosome"/>
</dbReference>
<evidence type="ECO:0000313" key="7">
    <source>
        <dbReference type="Proteomes" id="UP000319976"/>
    </source>
</evidence>
<dbReference type="InterPro" id="IPR009057">
    <property type="entry name" value="Homeodomain-like_sf"/>
</dbReference>
<dbReference type="GO" id="GO:0003677">
    <property type="term" value="F:DNA binding"/>
    <property type="evidence" value="ECO:0007669"/>
    <property type="project" value="UniProtKB-UniRule"/>
</dbReference>
<keyword evidence="1" id="KW-0805">Transcription regulation</keyword>
<keyword evidence="2 4" id="KW-0238">DNA-binding</keyword>
<protein>
    <submittedName>
        <fullName evidence="6">DNA-binding transcriptional repressor AcrR</fullName>
    </submittedName>
</protein>
<dbReference type="AlphaFoldDB" id="A0A517TCT4"/>
<dbReference type="PRINTS" id="PR00455">
    <property type="entry name" value="HTHTETR"/>
</dbReference>
<dbReference type="OrthoDB" id="116240at2"/>
<evidence type="ECO:0000313" key="6">
    <source>
        <dbReference type="EMBL" id="QDT66193.1"/>
    </source>
</evidence>
<keyword evidence="3" id="KW-0804">Transcription</keyword>
<evidence type="ECO:0000256" key="4">
    <source>
        <dbReference type="PROSITE-ProRule" id="PRU00335"/>
    </source>
</evidence>
<evidence type="ECO:0000259" key="5">
    <source>
        <dbReference type="PROSITE" id="PS50977"/>
    </source>
</evidence>
<feature type="domain" description="HTH tetR-type" evidence="5">
    <location>
        <begin position="8"/>
        <end position="68"/>
    </location>
</feature>
<dbReference type="RefSeq" id="WP_145265090.1">
    <property type="nucleotide sequence ID" value="NZ_CP036316.1"/>
</dbReference>
<keyword evidence="7" id="KW-1185">Reference proteome</keyword>
<evidence type="ECO:0000256" key="3">
    <source>
        <dbReference type="ARBA" id="ARBA00023163"/>
    </source>
</evidence>
<gene>
    <name evidence="6" type="ORF">V22_34580</name>
</gene>
<evidence type="ECO:0000256" key="2">
    <source>
        <dbReference type="ARBA" id="ARBA00023125"/>
    </source>
</evidence>
<dbReference type="InterPro" id="IPR001647">
    <property type="entry name" value="HTH_TetR"/>
</dbReference>
<organism evidence="6 7">
    <name type="scientific">Calycomorphotria hydatis</name>
    <dbReference type="NCBI Taxonomy" id="2528027"/>
    <lineage>
        <taxon>Bacteria</taxon>
        <taxon>Pseudomonadati</taxon>
        <taxon>Planctomycetota</taxon>
        <taxon>Planctomycetia</taxon>
        <taxon>Planctomycetales</taxon>
        <taxon>Planctomycetaceae</taxon>
        <taxon>Calycomorphotria</taxon>
    </lineage>
</organism>
<dbReference type="PANTHER" id="PTHR47506">
    <property type="entry name" value="TRANSCRIPTIONAL REGULATORY PROTEIN"/>
    <property type="match status" value="1"/>
</dbReference>
<dbReference type="Gene3D" id="1.10.357.10">
    <property type="entry name" value="Tetracycline Repressor, domain 2"/>
    <property type="match status" value="1"/>
</dbReference>
<dbReference type="PANTHER" id="PTHR47506:SF3">
    <property type="entry name" value="HTH-TYPE TRANSCRIPTIONAL REGULATOR LMRA"/>
    <property type="match status" value="1"/>
</dbReference>
<evidence type="ECO:0000256" key="1">
    <source>
        <dbReference type="ARBA" id="ARBA00023015"/>
    </source>
</evidence>
<dbReference type="SUPFAM" id="SSF46689">
    <property type="entry name" value="Homeodomain-like"/>
    <property type="match status" value="1"/>
</dbReference>
<reference evidence="6 7" key="1">
    <citation type="submission" date="2019-02" db="EMBL/GenBank/DDBJ databases">
        <title>Deep-cultivation of Planctomycetes and their phenomic and genomic characterization uncovers novel biology.</title>
        <authorList>
            <person name="Wiegand S."/>
            <person name="Jogler M."/>
            <person name="Boedeker C."/>
            <person name="Pinto D."/>
            <person name="Vollmers J."/>
            <person name="Rivas-Marin E."/>
            <person name="Kohn T."/>
            <person name="Peeters S.H."/>
            <person name="Heuer A."/>
            <person name="Rast P."/>
            <person name="Oberbeckmann S."/>
            <person name="Bunk B."/>
            <person name="Jeske O."/>
            <person name="Meyerdierks A."/>
            <person name="Storesund J.E."/>
            <person name="Kallscheuer N."/>
            <person name="Luecker S."/>
            <person name="Lage O.M."/>
            <person name="Pohl T."/>
            <person name="Merkel B.J."/>
            <person name="Hornburger P."/>
            <person name="Mueller R.-W."/>
            <person name="Bruemmer F."/>
            <person name="Labrenz M."/>
            <person name="Spormann A.M."/>
            <person name="Op den Camp H."/>
            <person name="Overmann J."/>
            <person name="Amann R."/>
            <person name="Jetten M.S.M."/>
            <person name="Mascher T."/>
            <person name="Medema M.H."/>
            <person name="Devos D.P."/>
            <person name="Kaster A.-K."/>
            <person name="Ovreas L."/>
            <person name="Rohde M."/>
            <person name="Galperin M.Y."/>
            <person name="Jogler C."/>
        </authorList>
    </citation>
    <scope>NUCLEOTIDE SEQUENCE [LARGE SCALE GENOMIC DNA]</scope>
    <source>
        <strain evidence="6 7">V22</strain>
    </source>
</reference>
<dbReference type="Pfam" id="PF00440">
    <property type="entry name" value="TetR_N"/>
    <property type="match status" value="1"/>
</dbReference>
<feature type="DNA-binding region" description="H-T-H motif" evidence="4">
    <location>
        <begin position="31"/>
        <end position="50"/>
    </location>
</feature>
<proteinExistence type="predicted"/>
<accession>A0A517TCT4</accession>
<dbReference type="PROSITE" id="PS50977">
    <property type="entry name" value="HTH_TETR_2"/>
    <property type="match status" value="1"/>
</dbReference>